<feature type="region of interest" description="Disordered" evidence="8">
    <location>
        <begin position="188"/>
        <end position="214"/>
    </location>
</feature>
<evidence type="ECO:0000256" key="3">
    <source>
        <dbReference type="ARBA" id="ARBA00022454"/>
    </source>
</evidence>
<feature type="region of interest" description="Disordered" evidence="8">
    <location>
        <begin position="89"/>
        <end position="157"/>
    </location>
</feature>
<evidence type="ECO:0000313" key="10">
    <source>
        <dbReference type="EMBL" id="CAK8686388.1"/>
    </source>
</evidence>
<dbReference type="InterPro" id="IPR006115">
    <property type="entry name" value="6PGDH_NADP-bd"/>
</dbReference>
<evidence type="ECO:0000256" key="4">
    <source>
        <dbReference type="ARBA" id="ARBA00030287"/>
    </source>
</evidence>
<dbReference type="Pfam" id="PF14833">
    <property type="entry name" value="NAD_binding_11"/>
    <property type="match status" value="1"/>
</dbReference>
<dbReference type="Proteomes" id="UP001642483">
    <property type="component" value="Unassembled WGS sequence"/>
</dbReference>
<dbReference type="SUPFAM" id="SSF51735">
    <property type="entry name" value="NAD(P)-binding Rossmann-fold domains"/>
    <property type="match status" value="1"/>
</dbReference>
<dbReference type="InterPro" id="IPR051265">
    <property type="entry name" value="HIBADH-related_NP60_sf"/>
</dbReference>
<dbReference type="PROSITE" id="PS00895">
    <property type="entry name" value="3_HYDROXYISOBUT_DH"/>
    <property type="match status" value="1"/>
</dbReference>
<accession>A0ABP0G689</accession>
<protein>
    <recommendedName>
        <fullName evidence="6">Cytokine-like nuclear factor N-PAC</fullName>
    </recommendedName>
    <alternativeName>
        <fullName evidence="4">Glyoxylate reductase 1 homolog</fullName>
    </alternativeName>
    <alternativeName>
        <fullName evidence="5">Nuclear protein NP60</fullName>
    </alternativeName>
    <alternativeName>
        <fullName evidence="7">Putative oxidoreductase GLYR1</fullName>
    </alternativeName>
</protein>
<feature type="compositionally biased region" description="Polar residues" evidence="8">
    <location>
        <begin position="188"/>
        <end position="207"/>
    </location>
</feature>
<evidence type="ECO:0000256" key="7">
    <source>
        <dbReference type="ARBA" id="ARBA00034145"/>
    </source>
</evidence>
<keyword evidence="3" id="KW-0158">Chromosome</keyword>
<dbReference type="Gene3D" id="3.40.50.720">
    <property type="entry name" value="NAD(P)-binding Rossmann-like Domain"/>
    <property type="match status" value="1"/>
</dbReference>
<gene>
    <name evidence="10" type="ORF">CVLEPA_LOCUS18329</name>
</gene>
<dbReference type="InterPro" id="IPR000313">
    <property type="entry name" value="PWWP_dom"/>
</dbReference>
<sequence>MTSFEVGDFVWAKMTGYPYWPAKVVEPDKDVKKPSKKVEMYFIRFYGTGDFAWTKADLIHKYDENKEKYSLGSKRSGFLDAVKSIEHAVERREKGLPDTSDEEEEESEPESEGSDDQPLAKKAKSEQGSSMETAATPPAKKRRKVAKKSLPTREELTLKHQNMAHYLLTRSQLLPTDPNQFISAVVSTDSTPTTEQRNLTTDSRLSPDTTADADSTTNIVPKDIIPTDKSIGFLGLGIMGVPMALNLVKAGHEVTVWNRSQARCTPLVEAGAKQGTSPADVVQHCDIIFSCVSDANAVRDLVIGNTGVLQGISAGKGYIEMSTVDSDTIKEISEAITMRGGRFLEAPVSGNKKSAEQGKLVILAAGDRSLYMDAYSCFEALGKKTFFLGELGSGGNTKLIVNMLMGSFMASLAEGLSLAEKAGVDQYTLLDVLNLSDIACPLVKTKGAAILEGHFPASFPLKHQQKDMRLSLQMGEELEQPLHVAGAANELYKRTKAIGFGDRDMSCVYRAVNA</sequence>
<dbReference type="InterPro" id="IPR013328">
    <property type="entry name" value="6PGD_dom2"/>
</dbReference>
<evidence type="ECO:0000256" key="6">
    <source>
        <dbReference type="ARBA" id="ARBA00034140"/>
    </source>
</evidence>
<dbReference type="InterPro" id="IPR002204">
    <property type="entry name" value="3-OH-isobutyrate_DH-rel_CS"/>
</dbReference>
<evidence type="ECO:0000259" key="9">
    <source>
        <dbReference type="PROSITE" id="PS50812"/>
    </source>
</evidence>
<feature type="domain" description="PWWP" evidence="9">
    <location>
        <begin position="6"/>
        <end position="65"/>
    </location>
</feature>
<dbReference type="PROSITE" id="PS50812">
    <property type="entry name" value="PWWP"/>
    <property type="match status" value="1"/>
</dbReference>
<feature type="compositionally biased region" description="Acidic residues" evidence="8">
    <location>
        <begin position="99"/>
        <end position="115"/>
    </location>
</feature>
<dbReference type="Pfam" id="PF00855">
    <property type="entry name" value="PWWP"/>
    <property type="match status" value="1"/>
</dbReference>
<evidence type="ECO:0000256" key="8">
    <source>
        <dbReference type="SAM" id="MobiDB-lite"/>
    </source>
</evidence>
<keyword evidence="11" id="KW-1185">Reference proteome</keyword>
<dbReference type="EMBL" id="CAWYQH010000102">
    <property type="protein sequence ID" value="CAK8686388.1"/>
    <property type="molecule type" value="Genomic_DNA"/>
</dbReference>
<name>A0ABP0G689_CLALP</name>
<dbReference type="Pfam" id="PF03446">
    <property type="entry name" value="NAD_binding_2"/>
    <property type="match status" value="1"/>
</dbReference>
<dbReference type="Gene3D" id="2.30.30.140">
    <property type="match status" value="1"/>
</dbReference>
<comment type="similarity">
    <text evidence="2">Belongs to the HIBADH-related family. NP60 subfamily.</text>
</comment>
<dbReference type="PANTHER" id="PTHR43580">
    <property type="entry name" value="OXIDOREDUCTASE GLYR1-RELATED"/>
    <property type="match status" value="1"/>
</dbReference>
<dbReference type="InterPro" id="IPR029154">
    <property type="entry name" value="HIBADH-like_NADP-bd"/>
</dbReference>
<evidence type="ECO:0000256" key="1">
    <source>
        <dbReference type="ARBA" id="ARBA00004286"/>
    </source>
</evidence>
<dbReference type="InterPro" id="IPR008927">
    <property type="entry name" value="6-PGluconate_DH-like_C_sf"/>
</dbReference>
<reference evidence="10 11" key="1">
    <citation type="submission" date="2024-02" db="EMBL/GenBank/DDBJ databases">
        <authorList>
            <person name="Daric V."/>
            <person name="Darras S."/>
        </authorList>
    </citation>
    <scope>NUCLEOTIDE SEQUENCE [LARGE SCALE GENOMIC DNA]</scope>
</reference>
<dbReference type="SMART" id="SM00293">
    <property type="entry name" value="PWWP"/>
    <property type="match status" value="1"/>
</dbReference>
<organism evidence="10 11">
    <name type="scientific">Clavelina lepadiformis</name>
    <name type="common">Light-bulb sea squirt</name>
    <name type="synonym">Ascidia lepadiformis</name>
    <dbReference type="NCBI Taxonomy" id="159417"/>
    <lineage>
        <taxon>Eukaryota</taxon>
        <taxon>Metazoa</taxon>
        <taxon>Chordata</taxon>
        <taxon>Tunicata</taxon>
        <taxon>Ascidiacea</taxon>
        <taxon>Aplousobranchia</taxon>
        <taxon>Clavelinidae</taxon>
        <taxon>Clavelina</taxon>
    </lineage>
</organism>
<dbReference type="SUPFAM" id="SSF63748">
    <property type="entry name" value="Tudor/PWWP/MBT"/>
    <property type="match status" value="1"/>
</dbReference>
<evidence type="ECO:0000256" key="5">
    <source>
        <dbReference type="ARBA" id="ARBA00032038"/>
    </source>
</evidence>
<dbReference type="SUPFAM" id="SSF48179">
    <property type="entry name" value="6-phosphogluconate dehydrogenase C-terminal domain-like"/>
    <property type="match status" value="1"/>
</dbReference>
<dbReference type="Gene3D" id="1.10.1040.10">
    <property type="entry name" value="N-(1-d-carboxylethyl)-l-norvaline Dehydrogenase, domain 2"/>
    <property type="match status" value="1"/>
</dbReference>
<evidence type="ECO:0000256" key="2">
    <source>
        <dbReference type="ARBA" id="ARBA00007598"/>
    </source>
</evidence>
<dbReference type="CDD" id="cd05836">
    <property type="entry name" value="PWWP_GLYR1"/>
    <property type="match status" value="1"/>
</dbReference>
<comment type="caution">
    <text evidence="10">The sequence shown here is derived from an EMBL/GenBank/DDBJ whole genome shotgun (WGS) entry which is preliminary data.</text>
</comment>
<dbReference type="InterPro" id="IPR035501">
    <property type="entry name" value="GLYR1_PWWP"/>
</dbReference>
<evidence type="ECO:0000313" key="11">
    <source>
        <dbReference type="Proteomes" id="UP001642483"/>
    </source>
</evidence>
<comment type="subcellular location">
    <subcellularLocation>
        <location evidence="1">Chromosome</location>
    </subcellularLocation>
</comment>
<dbReference type="InterPro" id="IPR036291">
    <property type="entry name" value="NAD(P)-bd_dom_sf"/>
</dbReference>
<dbReference type="PANTHER" id="PTHR43580:SF2">
    <property type="entry name" value="CYTOKINE-LIKE NUCLEAR FACTOR N-PAC"/>
    <property type="match status" value="1"/>
</dbReference>
<proteinExistence type="inferred from homology"/>